<proteinExistence type="predicted"/>
<dbReference type="CDD" id="cd07067">
    <property type="entry name" value="HP_PGM_like"/>
    <property type="match status" value="1"/>
</dbReference>
<protein>
    <submittedName>
        <fullName evidence="1">Histidine phosphatase family protein</fullName>
    </submittedName>
</protein>
<dbReference type="Gene3D" id="3.40.50.1240">
    <property type="entry name" value="Phosphoglycerate mutase-like"/>
    <property type="match status" value="1"/>
</dbReference>
<gene>
    <name evidence="1" type="ORF">QW060_05390</name>
</gene>
<organism evidence="1 2">
    <name type="scientific">Paenimyroides ceti</name>
    <dbReference type="NCBI Taxonomy" id="395087"/>
    <lineage>
        <taxon>Bacteria</taxon>
        <taxon>Pseudomonadati</taxon>
        <taxon>Bacteroidota</taxon>
        <taxon>Flavobacteriia</taxon>
        <taxon>Flavobacteriales</taxon>
        <taxon>Flavobacteriaceae</taxon>
        <taxon>Paenimyroides</taxon>
    </lineage>
</organism>
<reference evidence="2" key="1">
    <citation type="journal article" date="2019" name="Int. J. Syst. Evol. Microbiol.">
        <title>The Global Catalogue of Microorganisms (GCM) 10K type strain sequencing project: providing services to taxonomists for standard genome sequencing and annotation.</title>
        <authorList>
            <consortium name="The Broad Institute Genomics Platform"/>
            <consortium name="The Broad Institute Genome Sequencing Center for Infectious Disease"/>
            <person name="Wu L."/>
            <person name="Ma J."/>
        </authorList>
    </citation>
    <scope>NUCLEOTIDE SEQUENCE [LARGE SCALE GENOMIC DNA]</scope>
    <source>
        <strain evidence="2">CECT 7184</strain>
    </source>
</reference>
<dbReference type="Proteomes" id="UP001242368">
    <property type="component" value="Unassembled WGS sequence"/>
</dbReference>
<comment type="caution">
    <text evidence="1">The sequence shown here is derived from an EMBL/GenBank/DDBJ whole genome shotgun (WGS) entry which is preliminary data.</text>
</comment>
<sequence length="210" mass="23791">MKNSIKNIITIQHPESVHHTNGMIGSWTDWELTPNGKEQAELIGSKLAIECDGKTFELYASPLMRAKQTAEIIGNCLKIKPNITETLKERNLGSAVGKSVQWLRENIEKEEYTIDDKCFSDAESRREVWHRLTPFYEEIMNSKIENIIIVSHGDTLSIFNAMWLGLTVEFLNYGDLYGKSGGVSFLTKNAKGKHIISRLSDMSYSSNECK</sequence>
<name>A0ABT8CRF4_9FLAO</name>
<dbReference type="SMART" id="SM00855">
    <property type="entry name" value="PGAM"/>
    <property type="match status" value="1"/>
</dbReference>
<dbReference type="SUPFAM" id="SSF53254">
    <property type="entry name" value="Phosphoglycerate mutase-like"/>
    <property type="match status" value="1"/>
</dbReference>
<dbReference type="InterPro" id="IPR013078">
    <property type="entry name" value="His_Pase_superF_clade-1"/>
</dbReference>
<dbReference type="InterPro" id="IPR029033">
    <property type="entry name" value="His_PPase_superfam"/>
</dbReference>
<dbReference type="PANTHER" id="PTHR48100:SF1">
    <property type="entry name" value="HISTIDINE PHOSPHATASE FAMILY PROTEIN-RELATED"/>
    <property type="match status" value="1"/>
</dbReference>
<evidence type="ECO:0000313" key="1">
    <source>
        <dbReference type="EMBL" id="MDN3706561.1"/>
    </source>
</evidence>
<dbReference type="InterPro" id="IPR050275">
    <property type="entry name" value="PGM_Phosphatase"/>
</dbReference>
<dbReference type="RefSeq" id="WP_290362629.1">
    <property type="nucleotide sequence ID" value="NZ_JAUFQU010000001.1"/>
</dbReference>
<dbReference type="PANTHER" id="PTHR48100">
    <property type="entry name" value="BROAD-SPECIFICITY PHOSPHATASE YOR283W-RELATED"/>
    <property type="match status" value="1"/>
</dbReference>
<dbReference type="Pfam" id="PF00300">
    <property type="entry name" value="His_Phos_1"/>
    <property type="match status" value="1"/>
</dbReference>
<dbReference type="EMBL" id="JAUFQU010000001">
    <property type="protein sequence ID" value="MDN3706561.1"/>
    <property type="molecule type" value="Genomic_DNA"/>
</dbReference>
<accession>A0ABT8CRF4</accession>
<evidence type="ECO:0000313" key="2">
    <source>
        <dbReference type="Proteomes" id="UP001242368"/>
    </source>
</evidence>
<keyword evidence="2" id="KW-1185">Reference proteome</keyword>